<dbReference type="GO" id="GO:0005975">
    <property type="term" value="P:carbohydrate metabolic process"/>
    <property type="evidence" value="ECO:0007669"/>
    <property type="project" value="InterPro"/>
</dbReference>
<organism evidence="5 6">
    <name type="scientific">Anisodus acutangulus</name>
    <dbReference type="NCBI Taxonomy" id="402998"/>
    <lineage>
        <taxon>Eukaryota</taxon>
        <taxon>Viridiplantae</taxon>
        <taxon>Streptophyta</taxon>
        <taxon>Embryophyta</taxon>
        <taxon>Tracheophyta</taxon>
        <taxon>Spermatophyta</taxon>
        <taxon>Magnoliopsida</taxon>
        <taxon>eudicotyledons</taxon>
        <taxon>Gunneridae</taxon>
        <taxon>Pentapetalae</taxon>
        <taxon>asterids</taxon>
        <taxon>lamiids</taxon>
        <taxon>Solanales</taxon>
        <taxon>Solanaceae</taxon>
        <taxon>Solanoideae</taxon>
        <taxon>Hyoscyameae</taxon>
        <taxon>Anisodus</taxon>
    </lineage>
</organism>
<proteinExistence type="inferred from homology"/>
<dbReference type="SUPFAM" id="SSF51445">
    <property type="entry name" value="(Trans)glycosidases"/>
    <property type="match status" value="1"/>
</dbReference>
<evidence type="ECO:0000256" key="1">
    <source>
        <dbReference type="ARBA" id="ARBA00008773"/>
    </source>
</evidence>
<dbReference type="PANTHER" id="PTHR32227">
    <property type="entry name" value="GLUCAN ENDO-1,3-BETA-GLUCOSIDASE BG1-RELATED-RELATED"/>
    <property type="match status" value="1"/>
</dbReference>
<evidence type="ECO:0000313" key="6">
    <source>
        <dbReference type="Proteomes" id="UP001152561"/>
    </source>
</evidence>
<keyword evidence="6" id="KW-1185">Reference proteome</keyword>
<comment type="caution">
    <text evidence="5">The sequence shown here is derived from an EMBL/GenBank/DDBJ whole genome shotgun (WGS) entry which is preliminary data.</text>
</comment>
<name>A0A9Q1MCL9_9SOLA</name>
<dbReference type="OrthoDB" id="1930412at2759"/>
<dbReference type="InterPro" id="IPR017853">
    <property type="entry name" value="GH"/>
</dbReference>
<accession>A0A9Q1MCL9</accession>
<dbReference type="Pfam" id="PF00332">
    <property type="entry name" value="Glyco_hydro_17"/>
    <property type="match status" value="1"/>
</dbReference>
<sequence>MYTVIQYYYTPPSYNQSVASAVDKETSIGVNIGTDLSDMPSPTQVVAILKAQQIRHVRLFDADRAMLLALANTGISIIVSVPNDQLLGIGQSNATAANWVSRNILSHVPATKITAIEIESEVLTTLPNAAPILVSAMQFIHSALVAANLASQIKVSLHIPLLSS</sequence>
<evidence type="ECO:0000256" key="2">
    <source>
        <dbReference type="ARBA" id="ARBA00022801"/>
    </source>
</evidence>
<dbReference type="InterPro" id="IPR000490">
    <property type="entry name" value="Glyco_hydro_17"/>
</dbReference>
<keyword evidence="2" id="KW-0378">Hydrolase</keyword>
<protein>
    <recommendedName>
        <fullName evidence="7">(1-&gt;3)-beta-glucan endohydrolase</fullName>
    </recommendedName>
</protein>
<keyword evidence="3" id="KW-0326">Glycosidase</keyword>
<evidence type="ECO:0008006" key="7">
    <source>
        <dbReference type="Google" id="ProtNLM"/>
    </source>
</evidence>
<comment type="similarity">
    <text evidence="1 4">Belongs to the glycosyl hydrolase 17 family.</text>
</comment>
<evidence type="ECO:0000313" key="5">
    <source>
        <dbReference type="EMBL" id="KAJ8556411.1"/>
    </source>
</evidence>
<reference evidence="6" key="1">
    <citation type="journal article" date="2023" name="Proc. Natl. Acad. Sci. U.S.A.">
        <title>Genomic and structural basis for evolution of tropane alkaloid biosynthesis.</title>
        <authorList>
            <person name="Wanga Y.-J."/>
            <person name="Taina T."/>
            <person name="Yua J.-Y."/>
            <person name="Lia J."/>
            <person name="Xua B."/>
            <person name="Chenc J."/>
            <person name="D'Auriad J.C."/>
            <person name="Huanga J.-P."/>
            <person name="Huanga S.-X."/>
        </authorList>
    </citation>
    <scope>NUCLEOTIDE SEQUENCE [LARGE SCALE GENOMIC DNA]</scope>
    <source>
        <strain evidence="6">cv. KIB-2019</strain>
    </source>
</reference>
<gene>
    <name evidence="5" type="ORF">K7X08_029802</name>
</gene>
<dbReference type="GO" id="GO:0004553">
    <property type="term" value="F:hydrolase activity, hydrolyzing O-glycosyl compounds"/>
    <property type="evidence" value="ECO:0007669"/>
    <property type="project" value="InterPro"/>
</dbReference>
<dbReference type="EMBL" id="JAJAGQ010000008">
    <property type="protein sequence ID" value="KAJ8556411.1"/>
    <property type="molecule type" value="Genomic_DNA"/>
</dbReference>
<dbReference type="Proteomes" id="UP001152561">
    <property type="component" value="Unassembled WGS sequence"/>
</dbReference>
<dbReference type="InterPro" id="IPR044965">
    <property type="entry name" value="Glyco_hydro_17_plant"/>
</dbReference>
<evidence type="ECO:0000256" key="4">
    <source>
        <dbReference type="RuleBase" id="RU004335"/>
    </source>
</evidence>
<dbReference type="AlphaFoldDB" id="A0A9Q1MCL9"/>
<evidence type="ECO:0000256" key="3">
    <source>
        <dbReference type="ARBA" id="ARBA00023295"/>
    </source>
</evidence>
<dbReference type="Gene3D" id="3.20.20.80">
    <property type="entry name" value="Glycosidases"/>
    <property type="match status" value="1"/>
</dbReference>